<feature type="domain" description="Peptidase S8/S53" evidence="8">
    <location>
        <begin position="153"/>
        <end position="380"/>
    </location>
</feature>
<dbReference type="Pfam" id="PF00082">
    <property type="entry name" value="Peptidase_S8"/>
    <property type="match status" value="1"/>
</dbReference>
<dbReference type="InterPro" id="IPR034193">
    <property type="entry name" value="PCSK9_ProteinaseK-like"/>
</dbReference>
<feature type="active site" description="Charge relay system" evidence="5">
    <location>
        <position position="195"/>
    </location>
</feature>
<dbReference type="Pfam" id="PF05922">
    <property type="entry name" value="Inhibitor_I9"/>
    <property type="match status" value="1"/>
</dbReference>
<accession>A0ABV5NC36</accession>
<dbReference type="PROSITE" id="PS51892">
    <property type="entry name" value="SUBTILASE"/>
    <property type="match status" value="1"/>
</dbReference>
<evidence type="ECO:0000256" key="4">
    <source>
        <dbReference type="ARBA" id="ARBA00022825"/>
    </source>
</evidence>
<keyword evidence="2 5" id="KW-0645">Protease</keyword>
<gene>
    <name evidence="10" type="ORF">ACFF45_33090</name>
</gene>
<reference evidence="10 11" key="1">
    <citation type="submission" date="2024-09" db="EMBL/GenBank/DDBJ databases">
        <authorList>
            <person name="Sun Q."/>
            <person name="Mori K."/>
        </authorList>
    </citation>
    <scope>NUCLEOTIDE SEQUENCE [LARGE SCALE GENOMIC DNA]</scope>
    <source>
        <strain evidence="10 11">JCM 6917</strain>
    </source>
</reference>
<dbReference type="EC" id="3.4.-.-" evidence="10"/>
<dbReference type="InterPro" id="IPR023827">
    <property type="entry name" value="Peptidase_S8_Asp-AS"/>
</dbReference>
<dbReference type="SUPFAM" id="SSF52743">
    <property type="entry name" value="Subtilisin-like"/>
    <property type="match status" value="1"/>
</dbReference>
<keyword evidence="7" id="KW-0732">Signal</keyword>
<dbReference type="PRINTS" id="PR00723">
    <property type="entry name" value="SUBTILISIN"/>
</dbReference>
<evidence type="ECO:0000313" key="11">
    <source>
        <dbReference type="Proteomes" id="UP001589709"/>
    </source>
</evidence>
<name>A0ABV5NC36_9ACTN</name>
<organism evidence="10 11">
    <name type="scientific">Streptomyces cinereospinus</name>
    <dbReference type="NCBI Taxonomy" id="285561"/>
    <lineage>
        <taxon>Bacteria</taxon>
        <taxon>Bacillati</taxon>
        <taxon>Actinomycetota</taxon>
        <taxon>Actinomycetes</taxon>
        <taxon>Kitasatosporales</taxon>
        <taxon>Streptomycetaceae</taxon>
        <taxon>Streptomyces</taxon>
    </lineage>
</organism>
<evidence type="ECO:0000256" key="2">
    <source>
        <dbReference type="ARBA" id="ARBA00022670"/>
    </source>
</evidence>
<comment type="similarity">
    <text evidence="1 5 6">Belongs to the peptidase S8 family.</text>
</comment>
<evidence type="ECO:0000256" key="3">
    <source>
        <dbReference type="ARBA" id="ARBA00022801"/>
    </source>
</evidence>
<dbReference type="InterPro" id="IPR023828">
    <property type="entry name" value="Peptidase_S8_Ser-AS"/>
</dbReference>
<dbReference type="Proteomes" id="UP001589709">
    <property type="component" value="Unassembled WGS sequence"/>
</dbReference>
<dbReference type="InterPro" id="IPR015500">
    <property type="entry name" value="Peptidase_S8_subtilisin-rel"/>
</dbReference>
<dbReference type="EMBL" id="JBHMCY010000105">
    <property type="protein sequence ID" value="MFB9467394.1"/>
    <property type="molecule type" value="Genomic_DNA"/>
</dbReference>
<evidence type="ECO:0000256" key="5">
    <source>
        <dbReference type="PROSITE-ProRule" id="PRU01240"/>
    </source>
</evidence>
<dbReference type="InterPro" id="IPR037045">
    <property type="entry name" value="S8pro/Inhibitor_I9_sf"/>
</dbReference>
<sequence>MAPLRLRTVRFATLSGLAAAALVGGLTALPAQAAPAEGTVLAAGSPTAVKDSYIVTLKKDAGLKAASTSGRDLVEEYGGSVNRTFGTALNGYTATLSATEAKRLAADPAVASVEQNQRVRLAATQSNAPWGLDRIDQTSLPLSGTYTYPDSAGSGVTVYVIDTGVRITHAQLTGRAAYGYDAVDGDTTASDGNGHGTHVATTVAGTTYGVAKRARIVAVRVLDNNGSGTTAGVIAGIDWVTRNHSGPSVANLSLGGGASTALDTAVRNSIASGVTYAVAAGNSNTSASSASPARVAEALTVGATTSTDARASYSNYGSALDLFAPGSSITAGWHTGDTATNTISGTSMATPHVAGAAAVYLAGHTSATPAQVASALVGGASSGVVTGPGSGSPNRLLKIVP</sequence>
<keyword evidence="11" id="KW-1185">Reference proteome</keyword>
<protein>
    <submittedName>
        <fullName evidence="10">S8 family peptidase</fullName>
        <ecNumber evidence="10">3.4.-.-</ecNumber>
    </submittedName>
</protein>
<dbReference type="RefSeq" id="WP_381350630.1">
    <property type="nucleotide sequence ID" value="NZ_JBHMCY010000105.1"/>
</dbReference>
<feature type="chain" id="PRO_5046437155" evidence="7">
    <location>
        <begin position="34"/>
        <end position="401"/>
    </location>
</feature>
<evidence type="ECO:0000256" key="6">
    <source>
        <dbReference type="RuleBase" id="RU003355"/>
    </source>
</evidence>
<dbReference type="SUPFAM" id="SSF54897">
    <property type="entry name" value="Protease propeptides/inhibitors"/>
    <property type="match status" value="1"/>
</dbReference>
<dbReference type="InterPro" id="IPR010259">
    <property type="entry name" value="S8pro/Inhibitor_I9"/>
</dbReference>
<dbReference type="PROSITE" id="PS00138">
    <property type="entry name" value="SUBTILASE_SER"/>
    <property type="match status" value="1"/>
</dbReference>
<dbReference type="PANTHER" id="PTHR43806">
    <property type="entry name" value="PEPTIDASE S8"/>
    <property type="match status" value="1"/>
</dbReference>
<dbReference type="PANTHER" id="PTHR43806:SF11">
    <property type="entry name" value="CEREVISIN-RELATED"/>
    <property type="match status" value="1"/>
</dbReference>
<evidence type="ECO:0000259" key="9">
    <source>
        <dbReference type="Pfam" id="PF05922"/>
    </source>
</evidence>
<feature type="domain" description="Inhibitor I9" evidence="9">
    <location>
        <begin position="52"/>
        <end position="121"/>
    </location>
</feature>
<comment type="caution">
    <text evidence="10">The sequence shown here is derived from an EMBL/GenBank/DDBJ whole genome shotgun (WGS) entry which is preliminary data.</text>
</comment>
<evidence type="ECO:0000313" key="10">
    <source>
        <dbReference type="EMBL" id="MFB9467394.1"/>
    </source>
</evidence>
<dbReference type="Gene3D" id="3.30.70.80">
    <property type="entry name" value="Peptidase S8 propeptide/proteinase inhibitor I9"/>
    <property type="match status" value="1"/>
</dbReference>
<keyword evidence="3 5" id="KW-0378">Hydrolase</keyword>
<evidence type="ECO:0000259" key="8">
    <source>
        <dbReference type="Pfam" id="PF00082"/>
    </source>
</evidence>
<dbReference type="Gene3D" id="3.40.50.200">
    <property type="entry name" value="Peptidase S8/S53 domain"/>
    <property type="match status" value="1"/>
</dbReference>
<feature type="active site" description="Charge relay system" evidence="5">
    <location>
        <position position="162"/>
    </location>
</feature>
<dbReference type="InterPro" id="IPR000209">
    <property type="entry name" value="Peptidase_S8/S53_dom"/>
</dbReference>
<evidence type="ECO:0000256" key="1">
    <source>
        <dbReference type="ARBA" id="ARBA00011073"/>
    </source>
</evidence>
<feature type="signal peptide" evidence="7">
    <location>
        <begin position="1"/>
        <end position="33"/>
    </location>
</feature>
<dbReference type="InterPro" id="IPR036852">
    <property type="entry name" value="Peptidase_S8/S53_dom_sf"/>
</dbReference>
<dbReference type="CDD" id="cd04077">
    <property type="entry name" value="Peptidases_S8_PCSK9_ProteinaseK_like"/>
    <property type="match status" value="1"/>
</dbReference>
<feature type="active site" description="Charge relay system" evidence="5">
    <location>
        <position position="347"/>
    </location>
</feature>
<keyword evidence="4 5" id="KW-0720">Serine protease</keyword>
<dbReference type="PROSITE" id="PS00136">
    <property type="entry name" value="SUBTILASE_ASP"/>
    <property type="match status" value="1"/>
</dbReference>
<proteinExistence type="inferred from homology"/>
<evidence type="ECO:0000256" key="7">
    <source>
        <dbReference type="SAM" id="SignalP"/>
    </source>
</evidence>
<dbReference type="InterPro" id="IPR050131">
    <property type="entry name" value="Peptidase_S8_subtilisin-like"/>
</dbReference>
<dbReference type="GO" id="GO:0016787">
    <property type="term" value="F:hydrolase activity"/>
    <property type="evidence" value="ECO:0007669"/>
    <property type="project" value="UniProtKB-KW"/>
</dbReference>